<keyword evidence="11" id="KW-0966">Cell projection</keyword>
<evidence type="ECO:0000256" key="5">
    <source>
        <dbReference type="ARBA" id="ARBA00022692"/>
    </source>
</evidence>
<dbReference type="PANTHER" id="PTHR30065">
    <property type="entry name" value="FLAGELLAR BIOSYNTHETIC PROTEIN FLIR"/>
    <property type="match status" value="1"/>
</dbReference>
<keyword evidence="6 10" id="KW-1133">Transmembrane helix</keyword>
<comment type="subcellular location">
    <subcellularLocation>
        <location evidence="10">Cell membrane</location>
        <topology evidence="10">Multi-pass membrane protein</topology>
    </subcellularLocation>
    <subcellularLocation>
        <location evidence="10">Bacterial flagellum basal body</location>
    </subcellularLocation>
</comment>
<dbReference type="RefSeq" id="WP_220634287.1">
    <property type="nucleotide sequence ID" value="NZ_CAJQUM010000001.1"/>
</dbReference>
<gene>
    <name evidence="11" type="primary">fliR</name>
    <name evidence="11" type="ORF">GTOL_10070</name>
</gene>
<dbReference type="EMBL" id="CAJQUM010000001">
    <property type="protein sequence ID" value="CAG4882188.1"/>
    <property type="molecule type" value="Genomic_DNA"/>
</dbReference>
<dbReference type="GO" id="GO:0005886">
    <property type="term" value="C:plasma membrane"/>
    <property type="evidence" value="ECO:0007669"/>
    <property type="project" value="UniProtKB-SubCell"/>
</dbReference>
<comment type="similarity">
    <text evidence="2 10">Belongs to the FliR/MopE/SpaR family.</text>
</comment>
<feature type="transmembrane region" description="Helical" evidence="10">
    <location>
        <begin position="40"/>
        <end position="59"/>
    </location>
</feature>
<evidence type="ECO:0000256" key="4">
    <source>
        <dbReference type="ARBA" id="ARBA00022475"/>
    </source>
</evidence>
<feature type="transmembrane region" description="Helical" evidence="10">
    <location>
        <begin position="12"/>
        <end position="33"/>
    </location>
</feature>
<dbReference type="InterPro" id="IPR006303">
    <property type="entry name" value="FliR"/>
</dbReference>
<feature type="transmembrane region" description="Helical" evidence="10">
    <location>
        <begin position="79"/>
        <end position="99"/>
    </location>
</feature>
<dbReference type="GO" id="GO:0009425">
    <property type="term" value="C:bacterial-type flagellum basal body"/>
    <property type="evidence" value="ECO:0007669"/>
    <property type="project" value="UniProtKB-SubCell"/>
</dbReference>
<feature type="transmembrane region" description="Helical" evidence="10">
    <location>
        <begin position="129"/>
        <end position="151"/>
    </location>
</feature>
<evidence type="ECO:0000313" key="11">
    <source>
        <dbReference type="EMBL" id="CAG4882188.1"/>
    </source>
</evidence>
<keyword evidence="7 10" id="KW-0472">Membrane</keyword>
<evidence type="ECO:0000256" key="7">
    <source>
        <dbReference type="ARBA" id="ARBA00023136"/>
    </source>
</evidence>
<name>A0A916N7I5_9PROT</name>
<protein>
    <recommendedName>
        <fullName evidence="3 9">Flagellar biosynthetic protein FliR</fullName>
    </recommendedName>
</protein>
<dbReference type="PANTHER" id="PTHR30065:SF8">
    <property type="entry name" value="FLAGELLAR BIOSYNTHETIC PROTEIN FLIR"/>
    <property type="match status" value="1"/>
</dbReference>
<proteinExistence type="inferred from homology"/>
<dbReference type="Proteomes" id="UP000742786">
    <property type="component" value="Unassembled WGS sequence"/>
</dbReference>
<dbReference type="GO" id="GO:0006605">
    <property type="term" value="P:protein targeting"/>
    <property type="evidence" value="ECO:0007669"/>
    <property type="project" value="UniProtKB-UniRule"/>
</dbReference>
<evidence type="ECO:0000256" key="9">
    <source>
        <dbReference type="NCBIfam" id="TIGR01400"/>
    </source>
</evidence>
<dbReference type="GO" id="GO:0044780">
    <property type="term" value="P:bacterial-type flagellum assembly"/>
    <property type="evidence" value="ECO:0007669"/>
    <property type="project" value="UniProtKB-UniRule"/>
</dbReference>
<evidence type="ECO:0000256" key="3">
    <source>
        <dbReference type="ARBA" id="ARBA00021717"/>
    </source>
</evidence>
<comment type="function">
    <text evidence="1 10">Role in flagellar biosynthesis.</text>
</comment>
<keyword evidence="11" id="KW-0282">Flagellum</keyword>
<evidence type="ECO:0000256" key="1">
    <source>
        <dbReference type="ARBA" id="ARBA00002578"/>
    </source>
</evidence>
<dbReference type="PRINTS" id="PR00953">
    <property type="entry name" value="TYPE3IMRPROT"/>
</dbReference>
<evidence type="ECO:0000256" key="6">
    <source>
        <dbReference type="ARBA" id="ARBA00022989"/>
    </source>
</evidence>
<keyword evidence="12" id="KW-1185">Reference proteome</keyword>
<dbReference type="InterPro" id="IPR002010">
    <property type="entry name" value="T3SS_IM_R"/>
</dbReference>
<keyword evidence="5 10" id="KW-0812">Transmembrane</keyword>
<dbReference type="AlphaFoldDB" id="A0A916N7I5"/>
<feature type="transmembrane region" description="Helical" evidence="10">
    <location>
        <begin position="183"/>
        <end position="206"/>
    </location>
</feature>
<reference evidence="11" key="1">
    <citation type="submission" date="2021-04" db="EMBL/GenBank/DDBJ databases">
        <authorList>
            <person name="Hornung B."/>
        </authorList>
    </citation>
    <scope>NUCLEOTIDE SEQUENCE</scope>
    <source>
        <strain evidence="11">G5G6</strain>
    </source>
</reference>
<comment type="caution">
    <text evidence="11">The sequence shown here is derived from an EMBL/GenBank/DDBJ whole genome shotgun (WGS) entry which is preliminary data.</text>
</comment>
<organism evidence="11 12">
    <name type="scientific">Georgfuchsia toluolica</name>
    <dbReference type="NCBI Taxonomy" id="424218"/>
    <lineage>
        <taxon>Bacteria</taxon>
        <taxon>Pseudomonadati</taxon>
        <taxon>Pseudomonadota</taxon>
        <taxon>Betaproteobacteria</taxon>
        <taxon>Nitrosomonadales</taxon>
        <taxon>Sterolibacteriaceae</taxon>
        <taxon>Georgfuchsia</taxon>
    </lineage>
</organism>
<evidence type="ECO:0000256" key="8">
    <source>
        <dbReference type="ARBA" id="ARBA00023143"/>
    </source>
</evidence>
<evidence type="ECO:0000256" key="2">
    <source>
        <dbReference type="ARBA" id="ARBA00009772"/>
    </source>
</evidence>
<keyword evidence="8 10" id="KW-0975">Bacterial flagellum</keyword>
<feature type="transmembrane region" description="Helical" evidence="10">
    <location>
        <begin position="212"/>
        <end position="234"/>
    </location>
</feature>
<keyword evidence="4 10" id="KW-1003">Cell membrane</keyword>
<sequence length="260" mass="27544">MITLTEVQLNAWLTGLLWPLARILALIATVPVLGNEVIPARFKIALGLLITIIIAPLAGPPQAVELWSGSGMAILVQQIAIGTAMGFTMRIVFAMVDLAGELTGLQMGLGFASFFDPQNAADTALISQYLGIMMTLIFLGTNSHLLVIATLTESFQVLPISADPLGSALWLTLVQWGGKTFSIGLMLALPILAALLIANLALGILTRAAPQLNIFSIGFPITLLLGFAVLLLVLPQMSAALEKPLQQGLEMMLALARNAH</sequence>
<evidence type="ECO:0000256" key="10">
    <source>
        <dbReference type="RuleBase" id="RU362071"/>
    </source>
</evidence>
<accession>A0A916N7I5</accession>
<dbReference type="Pfam" id="PF01311">
    <property type="entry name" value="Bac_export_1"/>
    <property type="match status" value="1"/>
</dbReference>
<dbReference type="NCBIfam" id="TIGR01400">
    <property type="entry name" value="fliR"/>
    <property type="match status" value="1"/>
</dbReference>
<evidence type="ECO:0000313" key="12">
    <source>
        <dbReference type="Proteomes" id="UP000742786"/>
    </source>
</evidence>
<keyword evidence="11" id="KW-0969">Cilium</keyword>